<dbReference type="Pfam" id="PF00646">
    <property type="entry name" value="F-box"/>
    <property type="match status" value="2"/>
</dbReference>
<dbReference type="InterPro" id="IPR055411">
    <property type="entry name" value="LRR_FXL15/At3g58940/PEG3-like"/>
</dbReference>
<dbReference type="Proteomes" id="UP000030645">
    <property type="component" value="Unassembled WGS sequence"/>
</dbReference>
<dbReference type="Gene3D" id="1.20.1280.50">
    <property type="match status" value="1"/>
</dbReference>
<dbReference type="PROSITE" id="PS50181">
    <property type="entry name" value="FBOX"/>
    <property type="match status" value="2"/>
</dbReference>
<reference evidence="3" key="1">
    <citation type="submission" date="2013-01" db="EMBL/GenBank/DDBJ databases">
        <title>Draft Genome Sequence of a Mulberry Tree, Morus notabilis C.K. Schneid.</title>
        <authorList>
            <person name="He N."/>
            <person name="Zhao S."/>
        </authorList>
    </citation>
    <scope>NUCLEOTIDE SEQUENCE</scope>
</reference>
<dbReference type="AlphaFoldDB" id="W9SIK1"/>
<evidence type="ECO:0000313" key="2">
    <source>
        <dbReference type="EMBL" id="EXC10468.1"/>
    </source>
</evidence>
<dbReference type="SMART" id="SM00256">
    <property type="entry name" value="FBOX"/>
    <property type="match status" value="2"/>
</dbReference>
<protein>
    <submittedName>
        <fullName evidence="2">F-box/FBD/LRR-repeat protein</fullName>
    </submittedName>
</protein>
<dbReference type="STRING" id="981085.W9SIK1"/>
<dbReference type="PANTHER" id="PTHR31639:SF237">
    <property type="entry name" value="F-BOX DOMAIN-CONTAINING PROTEIN"/>
    <property type="match status" value="1"/>
</dbReference>
<dbReference type="InterPro" id="IPR032675">
    <property type="entry name" value="LRR_dom_sf"/>
</dbReference>
<feature type="domain" description="F-box" evidence="1">
    <location>
        <begin position="914"/>
        <end position="966"/>
    </location>
</feature>
<dbReference type="InterPro" id="IPR053781">
    <property type="entry name" value="F-box_AtFBL13-like"/>
</dbReference>
<evidence type="ECO:0000313" key="3">
    <source>
        <dbReference type="Proteomes" id="UP000030645"/>
    </source>
</evidence>
<dbReference type="SUPFAM" id="SSF81383">
    <property type="entry name" value="F-box domain"/>
    <property type="match status" value="2"/>
</dbReference>
<name>W9SIK1_9ROSA</name>
<feature type="domain" description="F-box" evidence="1">
    <location>
        <begin position="488"/>
        <end position="522"/>
    </location>
</feature>
<organism evidence="2 3">
    <name type="scientific">Morus notabilis</name>
    <dbReference type="NCBI Taxonomy" id="981085"/>
    <lineage>
        <taxon>Eukaryota</taxon>
        <taxon>Viridiplantae</taxon>
        <taxon>Streptophyta</taxon>
        <taxon>Embryophyta</taxon>
        <taxon>Tracheophyta</taxon>
        <taxon>Spermatophyta</taxon>
        <taxon>Magnoliopsida</taxon>
        <taxon>eudicotyledons</taxon>
        <taxon>Gunneridae</taxon>
        <taxon>Pentapetalae</taxon>
        <taxon>rosids</taxon>
        <taxon>fabids</taxon>
        <taxon>Rosales</taxon>
        <taxon>Moraceae</taxon>
        <taxon>Moreae</taxon>
        <taxon>Morus</taxon>
    </lineage>
</organism>
<dbReference type="eggNOG" id="ENOG502QTI8">
    <property type="taxonomic scope" value="Eukaryota"/>
</dbReference>
<sequence>MFDFTEELVSTINHVLSQHFSPIHKFKLFYDIGPIDSMFNMIYYQQSLPNRDKDRWILCMSLCGIKELTLTFYTRQSYTLPSCIYSCQNLTKLELCNCSLIMPLVKFRARRLRGWLCGTLDIDRWIRRLSRSGHIEELSLIRYYTRCQRYTLPSCAFSFQNLTKLELFHCSLRPPDTFKGFGKLKRLRLYSVALAPDVLTILICSSPVLEWVSLLVDIGDDVTIIDVDAHKLRYFKFRNTSRLAEVTILWDKCESSRTIGIISRMPKFFDNLLHVQRLILGCDFLEARTSFPKDENANPLEDEHVMNFRFTKLRHGFENLQILDLDRVTLAPAVLERLICGSPVLEWATLSVNLGDRFVQNITVETPNLRLFKLGGKCTDITFRNTPTRLALRSLPKEYPQLHNLQYLSMAVNFKSQKEILAAFWLLRSAPNLQEPDIFQTDRSMFEDVNANILEDDHTNFLFTKLRRLVCDYLVVMLGYIVMETNQIDKISELPDHIIEDILCRLSTRDAVRTSVLSSKWRLKWTTLPSVVFGDSFMCPHIFESNEEFVSTIDHVLSRHVGPIHKFKLCYDIYAINEHMSIDHEEILLNRDINRWILRLSRSHIKELSLMFYPRQCSMLPSCTLFSQKLTGLELCNSSLKLSETFKGFGNLKSLHISSVTLTKDMIEILIRSSPVLESVALWPVHLGDFVENINVDAPNLRVFKFCGTRTNYITFRNTFCLAEVTILWSKPYQSRHLNTSGMPRFFDNLLNVRRLTLKGGFIECLALGGLPREYPLRNLKYLSTAVNFNRREEILAALCLLRSAPNLQELNICNGAQSLLKNIKYPNFLEADQTNRFTKLQRVEMSGIFGSEGEIYFINFMLSTSTVLETMTIRTILGFSKLSKLKKSFLSDLIVARWDWFIGFTSVMEIIKIDRISELPDHIIEDILSRLLTRDAVRTSLLSHKWRHKWTTTPSIVFDDTFLSYPPMLVSVIDHVLSRHVGPIRKFKLYHSWSLSLANSDIDRLILGLPRRHIQELSLTFYTRSKLYPLPSCVFSFQNLSKLELSDCWLRPPATFKGFKKLKILDLTNVTLAPEVLQSLICTSPVLEWADLWVEYIDDFIKNVNVDKPNLKCLKYLGRCIDRLAVVYIFWTTFDRLKALGITHMPEFFDHPLQVRRLTLV</sequence>
<dbReference type="CDD" id="cd22160">
    <property type="entry name" value="F-box_AtFBL13-like"/>
    <property type="match status" value="1"/>
</dbReference>
<keyword evidence="3" id="KW-1185">Reference proteome</keyword>
<dbReference type="InterPro" id="IPR001810">
    <property type="entry name" value="F-box_dom"/>
</dbReference>
<dbReference type="Pfam" id="PF24758">
    <property type="entry name" value="LRR_At5g56370"/>
    <property type="match status" value="3"/>
</dbReference>
<dbReference type="PANTHER" id="PTHR31639">
    <property type="entry name" value="F-BOX PROTEIN-LIKE"/>
    <property type="match status" value="1"/>
</dbReference>
<dbReference type="SUPFAM" id="SSF52047">
    <property type="entry name" value="RNI-like"/>
    <property type="match status" value="3"/>
</dbReference>
<dbReference type="InterPro" id="IPR036047">
    <property type="entry name" value="F-box-like_dom_sf"/>
</dbReference>
<dbReference type="EMBL" id="KE345641">
    <property type="protein sequence ID" value="EXC10468.1"/>
    <property type="molecule type" value="Genomic_DNA"/>
</dbReference>
<gene>
    <name evidence="2" type="ORF">L484_008635</name>
</gene>
<accession>W9SIK1</accession>
<proteinExistence type="predicted"/>
<evidence type="ECO:0000259" key="1">
    <source>
        <dbReference type="PROSITE" id="PS50181"/>
    </source>
</evidence>
<dbReference type="Gene3D" id="3.80.10.10">
    <property type="entry name" value="Ribonuclease Inhibitor"/>
    <property type="match status" value="3"/>
</dbReference>